<gene>
    <name evidence="3" type="primary">LOC136078716</name>
</gene>
<reference evidence="3" key="1">
    <citation type="submission" date="2025-08" db="UniProtKB">
        <authorList>
            <consortium name="RefSeq"/>
        </authorList>
    </citation>
    <scope>IDENTIFICATION</scope>
</reference>
<keyword evidence="2" id="KW-1185">Reference proteome</keyword>
<accession>A0ABM4BNA6</accession>
<dbReference type="RefSeq" id="XP_065650578.1">
    <property type="nucleotide sequence ID" value="XM_065794506.1"/>
</dbReference>
<evidence type="ECO:0000313" key="3">
    <source>
        <dbReference type="RefSeq" id="XP_065650578.1"/>
    </source>
</evidence>
<dbReference type="GeneID" id="136078716"/>
<feature type="region of interest" description="Disordered" evidence="1">
    <location>
        <begin position="1"/>
        <end position="31"/>
    </location>
</feature>
<proteinExistence type="predicted"/>
<evidence type="ECO:0000313" key="2">
    <source>
        <dbReference type="Proteomes" id="UP001652625"/>
    </source>
</evidence>
<organism evidence="2 3">
    <name type="scientific">Hydra vulgaris</name>
    <name type="common">Hydra</name>
    <name type="synonym">Hydra attenuata</name>
    <dbReference type="NCBI Taxonomy" id="6087"/>
    <lineage>
        <taxon>Eukaryota</taxon>
        <taxon>Metazoa</taxon>
        <taxon>Cnidaria</taxon>
        <taxon>Hydrozoa</taxon>
        <taxon>Hydroidolina</taxon>
        <taxon>Anthoathecata</taxon>
        <taxon>Aplanulata</taxon>
        <taxon>Hydridae</taxon>
        <taxon>Hydra</taxon>
    </lineage>
</organism>
<evidence type="ECO:0000256" key="1">
    <source>
        <dbReference type="SAM" id="MobiDB-lite"/>
    </source>
</evidence>
<protein>
    <submittedName>
        <fullName evidence="3">Zinc finger BED domain-containing protein 5-like</fullName>
    </submittedName>
</protein>
<sequence>MDKFHIKRKANDSEEQNSKNRPSTSGGGSNALAAHVVSDTNDRIKRKKINRQYSEEYLSFGFMYICEEEYHIPHSFKEEKKKFLTSTDKLTTFRKKVIFWKNCVFEKKKVDIFPSLNDNTTDEIISAVTYHLTLLEEMIEFYFPSINVETYDWIRNPFAKVDASNNKLSYQEEEELMNLSSDRTLKMKFSETVFEEFWIFVQEEYSAISIKALKILLQFSTSYLCELGFSVATIIKIKKRATNLDEESRVAISKIRPNVTEICKNRQAQVSH</sequence>
<dbReference type="PANTHER" id="PTHR45913">
    <property type="entry name" value="EPM2A-INTERACTING PROTEIN 1"/>
    <property type="match status" value="1"/>
</dbReference>
<feature type="compositionally biased region" description="Basic and acidic residues" evidence="1">
    <location>
        <begin position="1"/>
        <end position="18"/>
    </location>
</feature>
<name>A0ABM4BNA6_HYDVU</name>
<dbReference type="Proteomes" id="UP001652625">
    <property type="component" value="Chromosome 03"/>
</dbReference>
<dbReference type="PANTHER" id="PTHR45913:SF19">
    <property type="entry name" value="LOW QUALITY PROTEIN: ZINC FINGER BED DOMAIN-CONTAINING PROTEIN 5-LIKE"/>
    <property type="match status" value="1"/>
</dbReference>